<dbReference type="Proteomes" id="UP000032061">
    <property type="component" value="Unassembled WGS sequence"/>
</dbReference>
<dbReference type="EMBL" id="JPRK01000002">
    <property type="protein sequence ID" value="KIO54660.1"/>
    <property type="molecule type" value="Genomic_DNA"/>
</dbReference>
<dbReference type="PROSITE" id="PS51257">
    <property type="entry name" value="PROKAR_LIPOPROTEIN"/>
    <property type="match status" value="1"/>
</dbReference>
<evidence type="ECO:0000313" key="3">
    <source>
        <dbReference type="Proteomes" id="UP000032061"/>
    </source>
</evidence>
<dbReference type="EMBL" id="MUGX01000029">
    <property type="protein sequence ID" value="OXA84730.1"/>
    <property type="molecule type" value="Genomic_DNA"/>
</dbReference>
<evidence type="ECO:0000313" key="1">
    <source>
        <dbReference type="EMBL" id="KIO54660.1"/>
    </source>
</evidence>
<keyword evidence="4" id="KW-1185">Reference proteome</keyword>
<accession>A0A0D0ENJ6</accession>
<sequence length="133" mass="14930">MKKETLLPILAVIMSCSSKPGYGKMVETTYNLNAGAVNRIMSSDTASADYITVEKQGNIFIFENTHNSIFKVSKNPAKIEIIDAQDKTSTYMEERGYKITAKKNSDTLIIRFFPTGSTPASVFKFGIEYKFYK</sequence>
<comment type="caution">
    <text evidence="1">The sequence shown here is derived from an EMBL/GenBank/DDBJ whole genome shotgun (WGS) entry which is preliminary data.</text>
</comment>
<evidence type="ECO:0000313" key="4">
    <source>
        <dbReference type="Proteomes" id="UP000198302"/>
    </source>
</evidence>
<reference evidence="1 3" key="1">
    <citation type="submission" date="2015-01" db="EMBL/GenBank/DDBJ databases">
        <title>Genome of Flavobacterium hibernum DSM 12611.</title>
        <authorList>
            <person name="Stropko S.J."/>
            <person name="Pipes S.E."/>
            <person name="Newman J.D."/>
        </authorList>
    </citation>
    <scope>NUCLEOTIDE SEQUENCE [LARGE SCALE GENOMIC DNA]</scope>
    <source>
        <strain evidence="1 3">DSM 12611</strain>
    </source>
</reference>
<proteinExistence type="predicted"/>
<evidence type="ECO:0008006" key="5">
    <source>
        <dbReference type="Google" id="ProtNLM"/>
    </source>
</evidence>
<dbReference type="Proteomes" id="UP000198302">
    <property type="component" value="Unassembled WGS sequence"/>
</dbReference>
<organism evidence="1 3">
    <name type="scientific">Flavobacterium hibernum</name>
    <dbReference type="NCBI Taxonomy" id="37752"/>
    <lineage>
        <taxon>Bacteria</taxon>
        <taxon>Pseudomonadati</taxon>
        <taxon>Bacteroidota</taxon>
        <taxon>Flavobacteriia</taxon>
        <taxon>Flavobacteriales</taxon>
        <taxon>Flavobacteriaceae</taxon>
        <taxon>Flavobacterium</taxon>
    </lineage>
</organism>
<gene>
    <name evidence="2" type="ORF">B0A73_19150</name>
    <name evidence="1" type="ORF">IW18_01245</name>
</gene>
<dbReference type="OrthoDB" id="1355249at2"/>
<name>A0A0D0ENJ6_9FLAO</name>
<dbReference type="RefSeq" id="WP_041515745.1">
    <property type="nucleotide sequence ID" value="NZ_JPRK01000002.1"/>
</dbReference>
<protein>
    <recommendedName>
        <fullName evidence="5">Lipoprotein</fullName>
    </recommendedName>
</protein>
<evidence type="ECO:0000313" key="2">
    <source>
        <dbReference type="EMBL" id="OXA84730.1"/>
    </source>
</evidence>
<dbReference type="AlphaFoldDB" id="A0A0D0ENJ6"/>
<reference evidence="2 4" key="2">
    <citation type="submission" date="2016-11" db="EMBL/GenBank/DDBJ databases">
        <title>Whole genomes of Flavobacteriaceae.</title>
        <authorList>
            <person name="Stine C."/>
            <person name="Li C."/>
            <person name="Tadesse D."/>
        </authorList>
    </citation>
    <scope>NUCLEOTIDE SEQUENCE [LARGE SCALE GENOMIC DNA]</scope>
    <source>
        <strain evidence="2 4">ATCC 51468</strain>
    </source>
</reference>